<dbReference type="Proteomes" id="UP000245430">
    <property type="component" value="Unassembled WGS sequence"/>
</dbReference>
<dbReference type="Pfam" id="PF03724">
    <property type="entry name" value="META"/>
    <property type="match status" value="1"/>
</dbReference>
<comment type="caution">
    <text evidence="3">The sequence shown here is derived from an EMBL/GenBank/DDBJ whole genome shotgun (WGS) entry which is preliminary data.</text>
</comment>
<dbReference type="OrthoDB" id="880459at2"/>
<reference evidence="3 4" key="1">
    <citation type="submission" date="2018-05" db="EMBL/GenBank/DDBJ databases">
        <title>Genomic Encyclopedia of Archaeal and Bacterial Type Strains, Phase II (KMG-II): from individual species to whole genera.</title>
        <authorList>
            <person name="Goeker M."/>
        </authorList>
    </citation>
    <scope>NUCLEOTIDE SEQUENCE [LARGE SCALE GENOMIC DNA]</scope>
    <source>
        <strain evidence="3 4">DSM 22637</strain>
    </source>
</reference>
<feature type="signal peptide" evidence="1">
    <location>
        <begin position="1"/>
        <end position="24"/>
    </location>
</feature>
<feature type="domain" description="DUF306" evidence="2">
    <location>
        <begin position="37"/>
        <end position="132"/>
    </location>
</feature>
<evidence type="ECO:0000259" key="2">
    <source>
        <dbReference type="Pfam" id="PF03724"/>
    </source>
</evidence>
<sequence length="257" mass="28603">MKYLTLILTLFTLMSCGNSKNASAMQNEKQTMNNISGKYQVSIIGTEDVSEYNLTIEFNDSIKTVSGFSGCNRFSGTYTLNGNTIKFGSLASTRMACMDSVNTIETKMLEALSNTNTINSENGSISLLKDNVNMLSTLQESSYRIEYTATSRGLFNQYIFENGKLSIQKDRTSTPTIKSCTKKEANAILEKIKVLDLEKITTLEAPTEKRFYDGAAIALLEITYLGKTYQTQQFDHGEPNEYIASLISTFLTLAEKQ</sequence>
<name>A0A316DS92_9FLAO</name>
<dbReference type="PROSITE" id="PS51257">
    <property type="entry name" value="PROKAR_LIPOPROTEIN"/>
    <property type="match status" value="1"/>
</dbReference>
<dbReference type="Gene3D" id="2.40.128.270">
    <property type="match status" value="1"/>
</dbReference>
<gene>
    <name evidence="3" type="ORF">LX78_00047</name>
</gene>
<dbReference type="PANTHER" id="PTHR35535:SF2">
    <property type="entry name" value="DUF306 DOMAIN-CONTAINING PROTEIN"/>
    <property type="match status" value="1"/>
</dbReference>
<dbReference type="AlphaFoldDB" id="A0A316DS92"/>
<dbReference type="PANTHER" id="PTHR35535">
    <property type="entry name" value="HEAT SHOCK PROTEIN HSLJ"/>
    <property type="match status" value="1"/>
</dbReference>
<accession>A0A316DS92</accession>
<evidence type="ECO:0000313" key="3">
    <source>
        <dbReference type="EMBL" id="PWK20348.1"/>
    </source>
</evidence>
<evidence type="ECO:0000256" key="1">
    <source>
        <dbReference type="SAM" id="SignalP"/>
    </source>
</evidence>
<dbReference type="InterPro" id="IPR005184">
    <property type="entry name" value="DUF306_Meta_HslJ"/>
</dbReference>
<proteinExistence type="predicted"/>
<evidence type="ECO:0000313" key="4">
    <source>
        <dbReference type="Proteomes" id="UP000245430"/>
    </source>
</evidence>
<keyword evidence="4" id="KW-1185">Reference proteome</keyword>
<keyword evidence="3" id="KW-0346">Stress response</keyword>
<dbReference type="RefSeq" id="WP_109680641.1">
    <property type="nucleotide sequence ID" value="NZ_QGGP01000001.1"/>
</dbReference>
<protein>
    <submittedName>
        <fullName evidence="3">Heat shock protein HslJ</fullName>
    </submittedName>
</protein>
<dbReference type="EMBL" id="QGGP01000001">
    <property type="protein sequence ID" value="PWK20348.1"/>
    <property type="molecule type" value="Genomic_DNA"/>
</dbReference>
<keyword evidence="1" id="KW-0732">Signal</keyword>
<dbReference type="InterPro" id="IPR053147">
    <property type="entry name" value="Hsp_HslJ-like"/>
</dbReference>
<feature type="chain" id="PRO_5016401480" evidence="1">
    <location>
        <begin position="25"/>
        <end position="257"/>
    </location>
</feature>
<organism evidence="3 4">
    <name type="scientific">Xanthomarina spongicola</name>
    <dbReference type="NCBI Taxonomy" id="570520"/>
    <lineage>
        <taxon>Bacteria</taxon>
        <taxon>Pseudomonadati</taxon>
        <taxon>Bacteroidota</taxon>
        <taxon>Flavobacteriia</taxon>
        <taxon>Flavobacteriales</taxon>
        <taxon>Flavobacteriaceae</taxon>
        <taxon>Xanthomarina</taxon>
    </lineage>
</organism>
<dbReference type="InterPro" id="IPR038670">
    <property type="entry name" value="HslJ-like_sf"/>
</dbReference>